<dbReference type="GO" id="GO:0022857">
    <property type="term" value="F:transmembrane transporter activity"/>
    <property type="evidence" value="ECO:0007669"/>
    <property type="project" value="InterPro"/>
</dbReference>
<feature type="transmembrane region" description="Helical" evidence="5">
    <location>
        <begin position="245"/>
        <end position="266"/>
    </location>
</feature>
<evidence type="ECO:0000313" key="9">
    <source>
        <dbReference type="Proteomes" id="UP000316080"/>
    </source>
</evidence>
<dbReference type="CDD" id="cd17370">
    <property type="entry name" value="MFS_MJ1317_like"/>
    <property type="match status" value="1"/>
</dbReference>
<feature type="transmembrane region" description="Helical" evidence="5">
    <location>
        <begin position="145"/>
        <end position="165"/>
    </location>
</feature>
<name>A0A520KFQ5_9CREN</name>
<comment type="subcellular location">
    <subcellularLocation>
        <location evidence="1">Membrane</location>
        <topology evidence="1">Multi-pass membrane protein</topology>
    </subcellularLocation>
</comment>
<feature type="transmembrane region" description="Helical" evidence="5">
    <location>
        <begin position="336"/>
        <end position="356"/>
    </location>
</feature>
<dbReference type="PROSITE" id="PS50850">
    <property type="entry name" value="MFS"/>
    <property type="match status" value="1"/>
</dbReference>
<reference evidence="8 10" key="1">
    <citation type="journal article" date="2019" name="Nat. Microbiol.">
        <title>Expanding anaerobic alkane metabolism in the domain of Archaea.</title>
        <authorList>
            <person name="Wang Y."/>
            <person name="Wegener G."/>
            <person name="Hou J."/>
            <person name="Wang F."/>
            <person name="Xiao X."/>
        </authorList>
    </citation>
    <scope>NUCLEOTIDE SEQUENCE [LARGE SCALE GENOMIC DNA]</scope>
    <source>
        <strain evidence="8">WYZ-LMO11</strain>
    </source>
</reference>
<feature type="transmembrane region" description="Helical" evidence="5">
    <location>
        <begin position="278"/>
        <end position="308"/>
    </location>
</feature>
<dbReference type="Proteomes" id="UP000317265">
    <property type="component" value="Unassembled WGS sequence"/>
</dbReference>
<feature type="transmembrane region" description="Helical" evidence="5">
    <location>
        <begin position="7"/>
        <end position="24"/>
    </location>
</feature>
<keyword evidence="4 5" id="KW-0472">Membrane</keyword>
<dbReference type="InterPro" id="IPR020846">
    <property type="entry name" value="MFS_dom"/>
</dbReference>
<dbReference type="InterPro" id="IPR011701">
    <property type="entry name" value="MFS"/>
</dbReference>
<feature type="transmembrane region" description="Helical" evidence="5">
    <location>
        <begin position="211"/>
        <end position="233"/>
    </location>
</feature>
<reference evidence="7 9" key="2">
    <citation type="journal article" date="2019" name="Nat. Microbiol.">
        <title>Wide diversity of methane and short-chain alkane metabolisms in uncultured archaea.</title>
        <authorList>
            <person name="Borrel G."/>
            <person name="Adam P.S."/>
            <person name="McKay L.J."/>
            <person name="Chen L.X."/>
            <person name="Sierra-Garcia I.N."/>
            <person name="Sieber C.M."/>
            <person name="Letourneur Q."/>
            <person name="Ghozlane A."/>
            <person name="Andersen G.L."/>
            <person name="Li W.J."/>
            <person name="Hallam S.J."/>
            <person name="Muyzer G."/>
            <person name="de Oliveira V.M."/>
            <person name="Inskeep W.P."/>
            <person name="Banfield J.F."/>
            <person name="Gribaldo S."/>
        </authorList>
    </citation>
    <scope>NUCLEOTIDE SEQUENCE [LARGE SCALE GENOMIC DNA]</scope>
    <source>
        <strain evidence="7">Verst-YHS</strain>
    </source>
</reference>
<dbReference type="EMBL" id="RXIH01000032">
    <property type="protein sequence ID" value="RZN56008.1"/>
    <property type="molecule type" value="Genomic_DNA"/>
</dbReference>
<dbReference type="Proteomes" id="UP000316080">
    <property type="component" value="Unassembled WGS sequence"/>
</dbReference>
<dbReference type="InterPro" id="IPR036259">
    <property type="entry name" value="MFS_trans_sf"/>
</dbReference>
<evidence type="ECO:0000313" key="7">
    <source>
        <dbReference type="EMBL" id="RZN56008.1"/>
    </source>
</evidence>
<dbReference type="Pfam" id="PF07690">
    <property type="entry name" value="MFS_1"/>
    <property type="match status" value="1"/>
</dbReference>
<feature type="transmembrane region" description="Helical" evidence="5">
    <location>
        <begin position="171"/>
        <end position="190"/>
    </location>
</feature>
<protein>
    <submittedName>
        <fullName evidence="7">MFS transporter</fullName>
    </submittedName>
</protein>
<dbReference type="PANTHER" id="PTHR23518:SF2">
    <property type="entry name" value="MAJOR FACILITATOR SUPERFAMILY TRANSPORTER"/>
    <property type="match status" value="1"/>
</dbReference>
<sequence length="383" mass="42240">MPKVLERIGISSTILFLGIVSFFTDISTEIVLAILPLFLVYQIGVTADIIGIIEGAAESISSILKSISGYISDKIGRRKKIVVIGYGISNIVKPFLGISYDWLHVLIIRITDRIGKGIRTSPRDAIIAESSAENKIGRAFGIHRTLDQLGAVIGPLLAFPLLAILGYRGTFFFTAIPGIIAILILIIFIKEPKTITKTIAKKEKFHLNKKFIKYLFSVAFYSIGAISYAFIMLRAMEVGIAEELIPLLYAIIQIFHVITGIPAGELSDRIGRRKTLQLGYLFLLISFMIIAFTNNIPGILLGVIMFGLHQGIVETSQRALIPSLISNEHKATAYGIYNMILGILTLPTNIIAGILFTMRSSYAFYYGMSFVAIATILLQFIEK</sequence>
<evidence type="ECO:0000256" key="1">
    <source>
        <dbReference type="ARBA" id="ARBA00004141"/>
    </source>
</evidence>
<accession>A0A520KFQ5</accession>
<feature type="transmembrane region" description="Helical" evidence="5">
    <location>
        <begin position="363"/>
        <end position="381"/>
    </location>
</feature>
<proteinExistence type="predicted"/>
<dbReference type="SUPFAM" id="SSF103473">
    <property type="entry name" value="MFS general substrate transporter"/>
    <property type="match status" value="1"/>
</dbReference>
<feature type="transmembrane region" description="Helical" evidence="5">
    <location>
        <begin position="30"/>
        <end position="53"/>
    </location>
</feature>
<feature type="domain" description="Major facilitator superfamily (MFS) profile" evidence="6">
    <location>
        <begin position="13"/>
        <end position="383"/>
    </location>
</feature>
<dbReference type="PROSITE" id="PS00216">
    <property type="entry name" value="SUGAR_TRANSPORT_1"/>
    <property type="match status" value="2"/>
</dbReference>
<keyword evidence="2 5" id="KW-0812">Transmembrane</keyword>
<keyword evidence="3 5" id="KW-1133">Transmembrane helix</keyword>
<dbReference type="Gene3D" id="1.20.1250.20">
    <property type="entry name" value="MFS general substrate transporter like domains"/>
    <property type="match status" value="2"/>
</dbReference>
<dbReference type="PANTHER" id="PTHR23518">
    <property type="entry name" value="C-METHYLTRANSFERASE"/>
    <property type="match status" value="1"/>
</dbReference>
<evidence type="ECO:0000256" key="2">
    <source>
        <dbReference type="ARBA" id="ARBA00022692"/>
    </source>
</evidence>
<dbReference type="EMBL" id="QNVI01000002">
    <property type="protein sequence ID" value="TDA40550.1"/>
    <property type="molecule type" value="Genomic_DNA"/>
</dbReference>
<evidence type="ECO:0000259" key="6">
    <source>
        <dbReference type="PROSITE" id="PS50850"/>
    </source>
</evidence>
<dbReference type="AlphaFoldDB" id="A0A520KFQ5"/>
<evidence type="ECO:0000256" key="5">
    <source>
        <dbReference type="SAM" id="Phobius"/>
    </source>
</evidence>
<evidence type="ECO:0000256" key="4">
    <source>
        <dbReference type="ARBA" id="ARBA00023136"/>
    </source>
</evidence>
<evidence type="ECO:0000313" key="10">
    <source>
        <dbReference type="Proteomes" id="UP000317265"/>
    </source>
</evidence>
<evidence type="ECO:0000313" key="8">
    <source>
        <dbReference type="EMBL" id="TDA40550.1"/>
    </source>
</evidence>
<evidence type="ECO:0000256" key="3">
    <source>
        <dbReference type="ARBA" id="ARBA00022989"/>
    </source>
</evidence>
<gene>
    <name evidence="8" type="ORF">DSO09_00310</name>
    <name evidence="7" type="ORF">EF809_04000</name>
</gene>
<dbReference type="GO" id="GO:0016020">
    <property type="term" value="C:membrane"/>
    <property type="evidence" value="ECO:0007669"/>
    <property type="project" value="UniProtKB-SubCell"/>
</dbReference>
<comment type="caution">
    <text evidence="7">The sequence shown here is derived from an EMBL/GenBank/DDBJ whole genome shotgun (WGS) entry which is preliminary data.</text>
</comment>
<organism evidence="7 9">
    <name type="scientific">Thermoproteota archaeon</name>
    <dbReference type="NCBI Taxonomy" id="2056631"/>
    <lineage>
        <taxon>Archaea</taxon>
        <taxon>Thermoproteota</taxon>
    </lineage>
</organism>
<dbReference type="InterPro" id="IPR005829">
    <property type="entry name" value="Sugar_transporter_CS"/>
</dbReference>